<organism evidence="1 2">
    <name type="scientific">Triangularia setosa</name>
    <dbReference type="NCBI Taxonomy" id="2587417"/>
    <lineage>
        <taxon>Eukaryota</taxon>
        <taxon>Fungi</taxon>
        <taxon>Dikarya</taxon>
        <taxon>Ascomycota</taxon>
        <taxon>Pezizomycotina</taxon>
        <taxon>Sordariomycetes</taxon>
        <taxon>Sordariomycetidae</taxon>
        <taxon>Sordariales</taxon>
        <taxon>Podosporaceae</taxon>
        <taxon>Triangularia</taxon>
    </lineage>
</organism>
<sequence length="178" mass="19506">MKPCAAAPQSKHNLAAMIQMTSIESPECLLYERLGAACSLLELCPSFPCIFAQLDSTPSDRARSRCSTPVSGRIMSCLDCSLPPVFVFGRKKHYPRPYPGILHNAHSASRMAGDLPDLIPAIKLTKANSEAIFSITTQKLGSPIAQLLLPGNRMIILDEPREIEDILNRRGKQFNKSA</sequence>
<comment type="caution">
    <text evidence="1">The sequence shown here is derived from an EMBL/GenBank/DDBJ whole genome shotgun (WGS) entry which is preliminary data.</text>
</comment>
<proteinExistence type="predicted"/>
<keyword evidence="2" id="KW-1185">Reference proteome</keyword>
<dbReference type="AlphaFoldDB" id="A0AAN7A0R7"/>
<reference evidence="1" key="1">
    <citation type="journal article" date="2023" name="Mol. Phylogenet. Evol.">
        <title>Genome-scale phylogeny and comparative genomics of the fungal order Sordariales.</title>
        <authorList>
            <person name="Hensen N."/>
            <person name="Bonometti L."/>
            <person name="Westerberg I."/>
            <person name="Brannstrom I.O."/>
            <person name="Guillou S."/>
            <person name="Cros-Aarteil S."/>
            <person name="Calhoun S."/>
            <person name="Haridas S."/>
            <person name="Kuo A."/>
            <person name="Mondo S."/>
            <person name="Pangilinan J."/>
            <person name="Riley R."/>
            <person name="LaButti K."/>
            <person name="Andreopoulos B."/>
            <person name="Lipzen A."/>
            <person name="Chen C."/>
            <person name="Yan M."/>
            <person name="Daum C."/>
            <person name="Ng V."/>
            <person name="Clum A."/>
            <person name="Steindorff A."/>
            <person name="Ohm R.A."/>
            <person name="Martin F."/>
            <person name="Silar P."/>
            <person name="Natvig D.O."/>
            <person name="Lalanne C."/>
            <person name="Gautier V."/>
            <person name="Ament-Velasquez S.L."/>
            <person name="Kruys A."/>
            <person name="Hutchinson M.I."/>
            <person name="Powell A.J."/>
            <person name="Barry K."/>
            <person name="Miller A.N."/>
            <person name="Grigoriev I.V."/>
            <person name="Debuchy R."/>
            <person name="Gladieux P."/>
            <person name="Hiltunen Thoren M."/>
            <person name="Johannesson H."/>
        </authorList>
    </citation>
    <scope>NUCLEOTIDE SEQUENCE</scope>
    <source>
        <strain evidence="1">CBS 892.96</strain>
    </source>
</reference>
<protein>
    <submittedName>
        <fullName evidence="1">Uncharacterized protein</fullName>
    </submittedName>
</protein>
<dbReference type="EMBL" id="MU866652">
    <property type="protein sequence ID" value="KAK4171066.1"/>
    <property type="molecule type" value="Genomic_DNA"/>
</dbReference>
<evidence type="ECO:0000313" key="2">
    <source>
        <dbReference type="Proteomes" id="UP001302321"/>
    </source>
</evidence>
<accession>A0AAN7A0R7</accession>
<evidence type="ECO:0000313" key="1">
    <source>
        <dbReference type="EMBL" id="KAK4171066.1"/>
    </source>
</evidence>
<gene>
    <name evidence="1" type="ORF">QBC36DRAFT_340674</name>
</gene>
<name>A0AAN7A0R7_9PEZI</name>
<dbReference type="Proteomes" id="UP001302321">
    <property type="component" value="Unassembled WGS sequence"/>
</dbReference>
<reference evidence="1" key="2">
    <citation type="submission" date="2023-05" db="EMBL/GenBank/DDBJ databases">
        <authorList>
            <consortium name="Lawrence Berkeley National Laboratory"/>
            <person name="Steindorff A."/>
            <person name="Hensen N."/>
            <person name="Bonometti L."/>
            <person name="Westerberg I."/>
            <person name="Brannstrom I.O."/>
            <person name="Guillou S."/>
            <person name="Cros-Aarteil S."/>
            <person name="Calhoun S."/>
            <person name="Haridas S."/>
            <person name="Kuo A."/>
            <person name="Mondo S."/>
            <person name="Pangilinan J."/>
            <person name="Riley R."/>
            <person name="Labutti K."/>
            <person name="Andreopoulos B."/>
            <person name="Lipzen A."/>
            <person name="Chen C."/>
            <person name="Yanf M."/>
            <person name="Daum C."/>
            <person name="Ng V."/>
            <person name="Clum A."/>
            <person name="Ohm R."/>
            <person name="Martin F."/>
            <person name="Silar P."/>
            <person name="Natvig D."/>
            <person name="Lalanne C."/>
            <person name="Gautier V."/>
            <person name="Ament-Velasquez S.L."/>
            <person name="Kruys A."/>
            <person name="Hutchinson M.I."/>
            <person name="Powell A.J."/>
            <person name="Barry K."/>
            <person name="Miller A.N."/>
            <person name="Grigoriev I.V."/>
            <person name="Debuchy R."/>
            <person name="Gladieux P."/>
            <person name="Thoren M.H."/>
            <person name="Johannesson H."/>
        </authorList>
    </citation>
    <scope>NUCLEOTIDE SEQUENCE</scope>
    <source>
        <strain evidence="1">CBS 892.96</strain>
    </source>
</reference>